<dbReference type="SUPFAM" id="SSF55729">
    <property type="entry name" value="Acyl-CoA N-acyltransferases (Nat)"/>
    <property type="match status" value="1"/>
</dbReference>
<reference evidence="1" key="1">
    <citation type="submission" date="2021-12" db="EMBL/GenBank/DDBJ databases">
        <authorList>
            <person name="Criscuolo A."/>
        </authorList>
    </citation>
    <scope>NUCLEOTIDE SEQUENCE</scope>
    <source>
        <strain evidence="1">CIP111894</strain>
    </source>
</reference>
<organism evidence="1 2">
    <name type="scientific">Paenibacillus pseudetheri</name>
    <dbReference type="NCBI Taxonomy" id="2897682"/>
    <lineage>
        <taxon>Bacteria</taxon>
        <taxon>Bacillati</taxon>
        <taxon>Bacillota</taxon>
        <taxon>Bacilli</taxon>
        <taxon>Bacillales</taxon>
        <taxon>Paenibacillaceae</taxon>
        <taxon>Paenibacillus</taxon>
    </lineage>
</organism>
<sequence length="44" mass="4804">MLTYAEVYDVIAFYGKNGFVPVGTIPDVFGPGAEGNTILRKILR</sequence>
<protein>
    <submittedName>
        <fullName evidence="1">Uncharacterized protein</fullName>
    </submittedName>
</protein>
<dbReference type="InterPro" id="IPR016181">
    <property type="entry name" value="Acyl_CoA_acyltransferase"/>
</dbReference>
<name>A0ABN8FLE3_9BACL</name>
<keyword evidence="2" id="KW-1185">Reference proteome</keyword>
<proteinExistence type="predicted"/>
<accession>A0ABN8FLE3</accession>
<dbReference type="EMBL" id="CAKMAB010000009">
    <property type="protein sequence ID" value="CAH1056056.1"/>
    <property type="molecule type" value="Genomic_DNA"/>
</dbReference>
<dbReference type="Proteomes" id="UP000838749">
    <property type="component" value="Unassembled WGS sequence"/>
</dbReference>
<evidence type="ECO:0000313" key="2">
    <source>
        <dbReference type="Proteomes" id="UP000838749"/>
    </source>
</evidence>
<dbReference type="Gene3D" id="3.40.630.30">
    <property type="match status" value="1"/>
</dbReference>
<comment type="caution">
    <text evidence="1">The sequence shown here is derived from an EMBL/GenBank/DDBJ whole genome shotgun (WGS) entry which is preliminary data.</text>
</comment>
<evidence type="ECO:0000313" key="1">
    <source>
        <dbReference type="EMBL" id="CAH1056056.1"/>
    </source>
</evidence>
<gene>
    <name evidence="1" type="ORF">PAECIP111894_02209</name>
</gene>